<reference evidence="8 9" key="1">
    <citation type="journal article" date="2013" name="PLoS ONE">
        <title>Bacterial endosymbiosis in a chordate host: long-term co-evolution and conservation of secondary metabolism.</title>
        <authorList>
            <person name="Kwan J.C."/>
            <person name="Schmidt E.W."/>
        </authorList>
    </citation>
    <scope>NUCLEOTIDE SEQUENCE [LARGE SCALE GENOMIC DNA]</scope>
    <source>
        <strain evidence="9">L6</strain>
    </source>
</reference>
<evidence type="ECO:0000256" key="2">
    <source>
        <dbReference type="ARBA" id="ARBA00003015"/>
    </source>
</evidence>
<proteinExistence type="predicted"/>
<gene>
    <name evidence="8" type="ORF">P857_253</name>
</gene>
<keyword evidence="7" id="KW-0819">tRNA processing</keyword>
<dbReference type="PATRIC" id="fig|1401685.3.peg.541"/>
<organism evidence="8 9">
    <name type="scientific">Candidatus Xenolissoclinum pacificiensis L6</name>
    <dbReference type="NCBI Taxonomy" id="1401685"/>
    <lineage>
        <taxon>Bacteria</taxon>
        <taxon>Pseudomonadati</taxon>
        <taxon>Pseudomonadota</taxon>
        <taxon>Alphaproteobacteria</taxon>
        <taxon>Rickettsiales</taxon>
        <taxon>Anaplasmataceae</taxon>
        <taxon>Candidatus Xenolissoclinum</taxon>
    </lineage>
</organism>
<dbReference type="GO" id="GO:0043527">
    <property type="term" value="C:tRNA methyltransferase complex"/>
    <property type="evidence" value="ECO:0007669"/>
    <property type="project" value="TreeGrafter"/>
</dbReference>
<evidence type="ECO:0000313" key="8">
    <source>
        <dbReference type="EMBL" id="ETO91342.1"/>
    </source>
</evidence>
<evidence type="ECO:0000256" key="3">
    <source>
        <dbReference type="ARBA" id="ARBA00011977"/>
    </source>
</evidence>
<accession>W2V116</accession>
<dbReference type="STRING" id="1401685.P857_253"/>
<comment type="function">
    <text evidence="2">Catalyzes the formation of N(7)-methylguanine at position 46 (m7G46) in tRNA.</text>
</comment>
<dbReference type="GO" id="GO:0008176">
    <property type="term" value="F:tRNA (guanine(46)-N7)-methyltransferase activity"/>
    <property type="evidence" value="ECO:0007669"/>
    <property type="project" value="UniProtKB-EC"/>
</dbReference>
<keyword evidence="4 8" id="KW-0489">Methyltransferase</keyword>
<evidence type="ECO:0000256" key="1">
    <source>
        <dbReference type="ARBA" id="ARBA00000142"/>
    </source>
</evidence>
<dbReference type="Proteomes" id="UP000018951">
    <property type="component" value="Unassembled WGS sequence"/>
</dbReference>
<dbReference type="Gene3D" id="3.40.50.150">
    <property type="entry name" value="Vaccinia Virus protein VP39"/>
    <property type="match status" value="1"/>
</dbReference>
<dbReference type="PANTHER" id="PTHR23417">
    <property type="entry name" value="3-DEOXY-D-MANNO-OCTULOSONIC-ACID TRANSFERASE/TRNA GUANINE-N 7 - -METHYLTRANSFERASE"/>
    <property type="match status" value="1"/>
</dbReference>
<dbReference type="SUPFAM" id="SSF53335">
    <property type="entry name" value="S-adenosyl-L-methionine-dependent methyltransferases"/>
    <property type="match status" value="1"/>
</dbReference>
<dbReference type="PANTHER" id="PTHR23417:SF14">
    <property type="entry name" value="PENTACOTRIPEPTIDE-REPEAT REGION OF PRORP DOMAIN-CONTAINING PROTEIN"/>
    <property type="match status" value="1"/>
</dbReference>
<evidence type="ECO:0000313" key="9">
    <source>
        <dbReference type="Proteomes" id="UP000018951"/>
    </source>
</evidence>
<dbReference type="EC" id="2.1.1.33" evidence="3"/>
<dbReference type="InterPro" id="IPR003358">
    <property type="entry name" value="tRNA_(Gua-N-7)_MeTrfase_Trmb"/>
</dbReference>
<comment type="catalytic activity">
    <reaction evidence="1">
        <text>guanosine(46) in tRNA + S-adenosyl-L-methionine = N(7)-methylguanosine(46) in tRNA + S-adenosyl-L-homocysteine</text>
        <dbReference type="Rhea" id="RHEA:42708"/>
        <dbReference type="Rhea" id="RHEA-COMP:10188"/>
        <dbReference type="Rhea" id="RHEA-COMP:10189"/>
        <dbReference type="ChEBI" id="CHEBI:57856"/>
        <dbReference type="ChEBI" id="CHEBI:59789"/>
        <dbReference type="ChEBI" id="CHEBI:74269"/>
        <dbReference type="ChEBI" id="CHEBI:74480"/>
        <dbReference type="EC" id="2.1.1.33"/>
    </reaction>
</comment>
<evidence type="ECO:0000256" key="6">
    <source>
        <dbReference type="ARBA" id="ARBA00022691"/>
    </source>
</evidence>
<dbReference type="EMBL" id="AXCJ01000005">
    <property type="protein sequence ID" value="ETO91342.1"/>
    <property type="molecule type" value="Genomic_DNA"/>
</dbReference>
<evidence type="ECO:0000256" key="4">
    <source>
        <dbReference type="ARBA" id="ARBA00022603"/>
    </source>
</evidence>
<keyword evidence="9" id="KW-1185">Reference proteome</keyword>
<protein>
    <recommendedName>
        <fullName evidence="3">tRNA (guanine(46)-N(7))-methyltransferase</fullName>
        <ecNumber evidence="3">2.1.1.33</ecNumber>
    </recommendedName>
</protein>
<dbReference type="Pfam" id="PF02390">
    <property type="entry name" value="Methyltransf_4"/>
    <property type="match status" value="1"/>
</dbReference>
<dbReference type="InterPro" id="IPR029063">
    <property type="entry name" value="SAM-dependent_MTases_sf"/>
</dbReference>
<dbReference type="PROSITE" id="PS51625">
    <property type="entry name" value="SAM_MT_TRMB"/>
    <property type="match status" value="1"/>
</dbReference>
<evidence type="ECO:0000256" key="5">
    <source>
        <dbReference type="ARBA" id="ARBA00022679"/>
    </source>
</evidence>
<keyword evidence="6" id="KW-0949">S-adenosyl-L-methionine</keyword>
<comment type="caution">
    <text evidence="8">The sequence shown here is derived from an EMBL/GenBank/DDBJ whole genome shotgun (WGS) entry which is preliminary data.</text>
</comment>
<name>W2V116_9RICK</name>
<sequence>MNLLPQYLFDHCVYKCYKDYKVWLDIGCGKGDFIFSQSIYSKEHDEKYCYVGSEIYLTAISKMIRRISDNNLNDIYIFPHDIRYLLSEEYMFDIITILFPDPWHKRRHHKRRIINAQFIKSLFSHLSQQGYLIIITDNQSYYENIQLLINTENIKYNFVNKDHSIISRVFDNLNTVFYKKALFNGNKIFSIFLQNV</sequence>
<dbReference type="AlphaFoldDB" id="W2V116"/>
<keyword evidence="5" id="KW-0808">Transferase</keyword>
<evidence type="ECO:0000256" key="7">
    <source>
        <dbReference type="ARBA" id="ARBA00022694"/>
    </source>
</evidence>